<evidence type="ECO:0000256" key="3">
    <source>
        <dbReference type="ARBA" id="ARBA00022729"/>
    </source>
</evidence>
<dbReference type="GO" id="GO:0030246">
    <property type="term" value="F:carbohydrate binding"/>
    <property type="evidence" value="ECO:0007669"/>
    <property type="project" value="UniProtKB-ARBA"/>
</dbReference>
<dbReference type="PROSITE" id="PS51257">
    <property type="entry name" value="PROKAR_LIPOPROTEIN"/>
    <property type="match status" value="1"/>
</dbReference>
<reference evidence="5" key="1">
    <citation type="submission" date="2020-08" db="EMBL/GenBank/DDBJ databases">
        <title>Genome public.</title>
        <authorList>
            <person name="Liu C."/>
            <person name="Sun Q."/>
        </authorList>
    </citation>
    <scope>NUCLEOTIDE SEQUENCE</scope>
    <source>
        <strain evidence="5">BX1005</strain>
    </source>
</reference>
<name>A0A923LKY6_9FIRM</name>
<dbReference type="InterPro" id="IPR028082">
    <property type="entry name" value="Peripla_BP_I"/>
</dbReference>
<organism evidence="5 6">
    <name type="scientific">Roseburia zhanii</name>
    <dbReference type="NCBI Taxonomy" id="2763064"/>
    <lineage>
        <taxon>Bacteria</taxon>
        <taxon>Bacillati</taxon>
        <taxon>Bacillota</taxon>
        <taxon>Clostridia</taxon>
        <taxon>Lachnospirales</taxon>
        <taxon>Lachnospiraceae</taxon>
        <taxon>Roseburia</taxon>
    </lineage>
</organism>
<evidence type="ECO:0000313" key="6">
    <source>
        <dbReference type="Proteomes" id="UP000606720"/>
    </source>
</evidence>
<comment type="caution">
    <text evidence="5">The sequence shown here is derived from an EMBL/GenBank/DDBJ whole genome shotgun (WGS) entry which is preliminary data.</text>
</comment>
<dbReference type="EMBL" id="JACOPH010000001">
    <property type="protein sequence ID" value="MBC5712697.1"/>
    <property type="molecule type" value="Genomic_DNA"/>
</dbReference>
<dbReference type="PANTHER" id="PTHR46847">
    <property type="entry name" value="D-ALLOSE-BINDING PERIPLASMIC PROTEIN-RELATED"/>
    <property type="match status" value="1"/>
</dbReference>
<proteinExistence type="inferred from homology"/>
<dbReference type="SUPFAM" id="SSF53822">
    <property type="entry name" value="Periplasmic binding protein-like I"/>
    <property type="match status" value="1"/>
</dbReference>
<evidence type="ECO:0000256" key="2">
    <source>
        <dbReference type="ARBA" id="ARBA00007639"/>
    </source>
</evidence>
<evidence type="ECO:0000313" key="5">
    <source>
        <dbReference type="EMBL" id="MBC5712697.1"/>
    </source>
</evidence>
<comment type="subcellular location">
    <subcellularLocation>
        <location evidence="1">Cell envelope</location>
    </subcellularLocation>
</comment>
<evidence type="ECO:0000256" key="1">
    <source>
        <dbReference type="ARBA" id="ARBA00004196"/>
    </source>
</evidence>
<evidence type="ECO:0000259" key="4">
    <source>
        <dbReference type="Pfam" id="PF13407"/>
    </source>
</evidence>
<gene>
    <name evidence="5" type="ORF">H8S17_00480</name>
</gene>
<accession>A0A923LKY6</accession>
<dbReference type="Gene3D" id="3.40.50.2300">
    <property type="match status" value="2"/>
</dbReference>
<dbReference type="GO" id="GO:0030313">
    <property type="term" value="C:cell envelope"/>
    <property type="evidence" value="ECO:0007669"/>
    <property type="project" value="UniProtKB-SubCell"/>
</dbReference>
<feature type="domain" description="Periplasmic binding protein" evidence="4">
    <location>
        <begin position="47"/>
        <end position="299"/>
    </location>
</feature>
<dbReference type="PANTHER" id="PTHR46847:SF3">
    <property type="entry name" value="GALACTOFURANOSE-BINDING PROTEIN YTFQ"/>
    <property type="match status" value="1"/>
</dbReference>
<dbReference type="AlphaFoldDB" id="A0A923LKY6"/>
<comment type="similarity">
    <text evidence="2">Belongs to the bacterial solute-binding protein 2 family.</text>
</comment>
<dbReference type="CDD" id="cd06309">
    <property type="entry name" value="PBP1_galactofuranose_YtfQ-like"/>
    <property type="match status" value="1"/>
</dbReference>
<dbReference type="InterPro" id="IPR025997">
    <property type="entry name" value="SBP_2_dom"/>
</dbReference>
<dbReference type="Pfam" id="PF13407">
    <property type="entry name" value="Peripla_BP_4"/>
    <property type="match status" value="1"/>
</dbReference>
<sequence>MKRRLLAGMCIGAMLLGLSGCNIQTEENEPQIVRGEAPEFEDGLIQIGLIQTGKESDWRDANTEDYLNTFVEERGYNLIYVDGNSSPDRQIKAMYDLIQQKVDYIIVQPIVETGWDDAIEKANQSGIPVIVADRQIKVDESKYVTWIGSDFHEEGKKAIKWLENYLTENGRSKDPLNIVVLEGTEGATAAIGRAEGIAEGIAAHDNWKVVASECANFTQGEGQSVMEEILGKTDADKIDVIISENDNMIFGAMKALEQAGASYGPNGRIIMISFDALGEAFQKMMAGKLHASIECNPLLAGNVEQVIMDLEAGIAVDKKYYTRESVYDYTNAAQYIDERVY</sequence>
<dbReference type="Proteomes" id="UP000606720">
    <property type="component" value="Unassembled WGS sequence"/>
</dbReference>
<protein>
    <submittedName>
        <fullName evidence="5">ABC transporter substrate-binding protein</fullName>
    </submittedName>
</protein>
<keyword evidence="6" id="KW-1185">Reference proteome</keyword>
<dbReference type="RefSeq" id="WP_186865775.1">
    <property type="nucleotide sequence ID" value="NZ_JACOPH010000001.1"/>
</dbReference>
<keyword evidence="3" id="KW-0732">Signal</keyword>